<dbReference type="OrthoDB" id="5328482at2"/>
<evidence type="ECO:0000313" key="1">
    <source>
        <dbReference type="EMBL" id="RDU69727.1"/>
    </source>
</evidence>
<comment type="caution">
    <text evidence="1">The sequence shown here is derived from an EMBL/GenBank/DDBJ whole genome shotgun (WGS) entry which is preliminary data.</text>
</comment>
<dbReference type="RefSeq" id="WP_115569951.1">
    <property type="nucleotide sequence ID" value="NZ_NXLV01000014.1"/>
</dbReference>
<accession>A0A3D8IWR9</accession>
<evidence type="ECO:0008006" key="3">
    <source>
        <dbReference type="Google" id="ProtNLM"/>
    </source>
</evidence>
<dbReference type="EMBL" id="NXLV01000014">
    <property type="protein sequence ID" value="RDU69727.1"/>
    <property type="molecule type" value="Genomic_DNA"/>
</dbReference>
<protein>
    <recommendedName>
        <fullName evidence="3">Outer membrane protein beta-barrel domain-containing protein</fullName>
    </recommendedName>
</protein>
<evidence type="ECO:0000313" key="2">
    <source>
        <dbReference type="Proteomes" id="UP000257045"/>
    </source>
</evidence>
<proteinExistence type="predicted"/>
<dbReference type="AlphaFoldDB" id="A0A3D8IWR9"/>
<sequence>MRILSLIIVFIFTLSQAQDIQLPQDLASKLPDALKYKLAQYIDEETAEAIKKANENDELGNKSGFVLGVSLGLKSFDAQQIISGFQELSSRTPSLNGGIVLGYQYFFNKYVGIRLTGTANVGTQARIKAQTLTPAYLAGQVPYDKTREVDLYQSYLPIQAGADLVFLASVYEKGKHAFGLSAGFGYEADWYVVQKASSQSTFDALTNLFQKPNSLITQGIYPEFGIFYFYGSHQFEIAYRFAEFSFMGNEGKDWNFDLGNDQMSNANTKFLKTSSLVLSYLYRF</sequence>
<reference evidence="1 2" key="1">
    <citation type="submission" date="2018-04" db="EMBL/GenBank/DDBJ databases">
        <title>Novel Campyloabacter and Helicobacter Species and Strains.</title>
        <authorList>
            <person name="Mannion A.J."/>
            <person name="Shen Z."/>
            <person name="Fox J.G."/>
        </authorList>
    </citation>
    <scope>NUCLEOTIDE SEQUENCE [LARGE SCALE GENOMIC DNA]</scope>
    <source>
        <strain evidence="1 2">MIT 04-9366</strain>
    </source>
</reference>
<name>A0A3D8IWR9_9HELI</name>
<keyword evidence="2" id="KW-1185">Reference proteome</keyword>
<organism evidence="1 2">
    <name type="scientific">Helicobacter brantae</name>
    <dbReference type="NCBI Taxonomy" id="375927"/>
    <lineage>
        <taxon>Bacteria</taxon>
        <taxon>Pseudomonadati</taxon>
        <taxon>Campylobacterota</taxon>
        <taxon>Epsilonproteobacteria</taxon>
        <taxon>Campylobacterales</taxon>
        <taxon>Helicobacteraceae</taxon>
        <taxon>Helicobacter</taxon>
    </lineage>
</organism>
<gene>
    <name evidence="1" type="ORF">CQA58_06685</name>
</gene>
<dbReference type="Proteomes" id="UP000257045">
    <property type="component" value="Unassembled WGS sequence"/>
</dbReference>